<keyword evidence="1" id="KW-0732">Signal</keyword>
<evidence type="ECO:0000256" key="1">
    <source>
        <dbReference type="SAM" id="SignalP"/>
    </source>
</evidence>
<keyword evidence="3" id="KW-1185">Reference proteome</keyword>
<dbReference type="Proteomes" id="UP000327294">
    <property type="component" value="Chromosome"/>
</dbReference>
<evidence type="ECO:0000313" key="3">
    <source>
        <dbReference type="Proteomes" id="UP000327294"/>
    </source>
</evidence>
<evidence type="ECO:0000313" key="2">
    <source>
        <dbReference type="EMBL" id="QFQ97557.1"/>
    </source>
</evidence>
<feature type="chain" id="PRO_5025070673" evidence="1">
    <location>
        <begin position="28"/>
        <end position="75"/>
    </location>
</feature>
<reference evidence="2 3" key="1">
    <citation type="submission" date="2019-10" db="EMBL/GenBank/DDBJ databases">
        <title>Streptomyces sp. strain GY16 isolated from leaves of Broussonetia papyrifera.</title>
        <authorList>
            <person name="Mo P."/>
        </authorList>
    </citation>
    <scope>NUCLEOTIDE SEQUENCE [LARGE SCALE GENOMIC DNA]</scope>
    <source>
        <strain evidence="2 3">GY16</strain>
    </source>
</reference>
<name>A0A5P8K4K0_9ACTN</name>
<feature type="signal peptide" evidence="1">
    <location>
        <begin position="1"/>
        <end position="27"/>
    </location>
</feature>
<dbReference type="AlphaFoldDB" id="A0A5P8K4K0"/>
<protein>
    <submittedName>
        <fullName evidence="2">Uncharacterized protein</fullName>
    </submittedName>
</protein>
<dbReference type="KEGG" id="sphv:F9278_16535"/>
<dbReference type="RefSeq" id="WP_152169033.1">
    <property type="nucleotide sequence ID" value="NZ_CP045096.1"/>
</dbReference>
<organism evidence="2 3">
    <name type="scientific">Streptomyces phaeolivaceus</name>
    <dbReference type="NCBI Taxonomy" id="2653200"/>
    <lineage>
        <taxon>Bacteria</taxon>
        <taxon>Bacillati</taxon>
        <taxon>Actinomycetota</taxon>
        <taxon>Actinomycetes</taxon>
        <taxon>Kitasatosporales</taxon>
        <taxon>Streptomycetaceae</taxon>
        <taxon>Streptomyces</taxon>
    </lineage>
</organism>
<dbReference type="EMBL" id="CP045096">
    <property type="protein sequence ID" value="QFQ97557.1"/>
    <property type="molecule type" value="Genomic_DNA"/>
</dbReference>
<gene>
    <name evidence="2" type="ORF">F9278_16535</name>
</gene>
<accession>A0A5P8K4K0</accession>
<proteinExistence type="predicted"/>
<sequence length="75" mass="7955">MRRKLSVVAATGLAAVVVGLTAAPASADYRYFNTLDECVSYVTAASDDGVCRQIPVKNADGKVIGYVWQGVYTPN</sequence>